<sequence>MSSEHGAGHACFDAENASAPGRGRDGGRVHETRRALDDPAVCDARKLRYAPHQDRRDTLYLRIEVHAALFSMNGDAEICGVPLPASSASLSYSLPVYRDRSLRTCLCPRLRESDRAPGSLIQSPTCRPPCAPGAAQGYGSTTRVGPVRAPRMPRATPVQPRHAPADIREAAAPPYAPSLLASLPTKWPK</sequence>
<dbReference type="Proteomes" id="UP000015241">
    <property type="component" value="Unassembled WGS sequence"/>
</dbReference>
<dbReference type="InParanoid" id="S8DPZ0"/>
<dbReference type="AlphaFoldDB" id="S8DPZ0"/>
<evidence type="ECO:0000313" key="2">
    <source>
        <dbReference type="EMBL" id="EPS95386.1"/>
    </source>
</evidence>
<dbReference type="HOGENOM" id="CLU_1434475_0_0_1"/>
<feature type="region of interest" description="Disordered" evidence="1">
    <location>
        <begin position="1"/>
        <end position="32"/>
    </location>
</feature>
<proteinExistence type="predicted"/>
<reference evidence="2 3" key="1">
    <citation type="journal article" date="2012" name="Science">
        <title>The Paleozoic origin of enzymatic lignin decomposition reconstructed from 31 fungal genomes.</title>
        <authorList>
            <person name="Floudas D."/>
            <person name="Binder M."/>
            <person name="Riley R."/>
            <person name="Barry K."/>
            <person name="Blanchette R.A."/>
            <person name="Henrissat B."/>
            <person name="Martinez A.T."/>
            <person name="Otillar R."/>
            <person name="Spatafora J.W."/>
            <person name="Yadav J.S."/>
            <person name="Aerts A."/>
            <person name="Benoit I."/>
            <person name="Boyd A."/>
            <person name="Carlson A."/>
            <person name="Copeland A."/>
            <person name="Coutinho P.M."/>
            <person name="de Vries R.P."/>
            <person name="Ferreira P."/>
            <person name="Findley K."/>
            <person name="Foster B."/>
            <person name="Gaskell J."/>
            <person name="Glotzer D."/>
            <person name="Gorecki P."/>
            <person name="Heitman J."/>
            <person name="Hesse C."/>
            <person name="Hori C."/>
            <person name="Igarashi K."/>
            <person name="Jurgens J.A."/>
            <person name="Kallen N."/>
            <person name="Kersten P."/>
            <person name="Kohler A."/>
            <person name="Kuees U."/>
            <person name="Kumar T.K.A."/>
            <person name="Kuo A."/>
            <person name="LaButti K."/>
            <person name="Larrondo L.F."/>
            <person name="Lindquist E."/>
            <person name="Ling A."/>
            <person name="Lombard V."/>
            <person name="Lucas S."/>
            <person name="Lundell T."/>
            <person name="Martin R."/>
            <person name="McLaughlin D.J."/>
            <person name="Morgenstern I."/>
            <person name="Morin E."/>
            <person name="Murat C."/>
            <person name="Nagy L.G."/>
            <person name="Nolan M."/>
            <person name="Ohm R.A."/>
            <person name="Patyshakuliyeva A."/>
            <person name="Rokas A."/>
            <person name="Ruiz-Duenas F.J."/>
            <person name="Sabat G."/>
            <person name="Salamov A."/>
            <person name="Samejima M."/>
            <person name="Schmutz J."/>
            <person name="Slot J.C."/>
            <person name="St John F."/>
            <person name="Stenlid J."/>
            <person name="Sun H."/>
            <person name="Sun S."/>
            <person name="Syed K."/>
            <person name="Tsang A."/>
            <person name="Wiebenga A."/>
            <person name="Young D."/>
            <person name="Pisabarro A."/>
            <person name="Eastwood D.C."/>
            <person name="Martin F."/>
            <person name="Cullen D."/>
            <person name="Grigoriev I.V."/>
            <person name="Hibbett D.S."/>
        </authorList>
    </citation>
    <scope>NUCLEOTIDE SEQUENCE</scope>
    <source>
        <strain evidence="3">FP-58527</strain>
    </source>
</reference>
<evidence type="ECO:0000313" key="3">
    <source>
        <dbReference type="Proteomes" id="UP000015241"/>
    </source>
</evidence>
<organism evidence="2 3">
    <name type="scientific">Fomitopsis schrenkii</name>
    <name type="common">Brown rot fungus</name>
    <dbReference type="NCBI Taxonomy" id="2126942"/>
    <lineage>
        <taxon>Eukaryota</taxon>
        <taxon>Fungi</taxon>
        <taxon>Dikarya</taxon>
        <taxon>Basidiomycota</taxon>
        <taxon>Agaricomycotina</taxon>
        <taxon>Agaricomycetes</taxon>
        <taxon>Polyporales</taxon>
        <taxon>Fomitopsis</taxon>
    </lineage>
</organism>
<protein>
    <submittedName>
        <fullName evidence="2">Uncharacterized protein</fullName>
    </submittedName>
</protein>
<accession>S8DPZ0</accession>
<gene>
    <name evidence="2" type="ORF">FOMPIDRAFT_1054198</name>
</gene>
<keyword evidence="3" id="KW-1185">Reference proteome</keyword>
<dbReference type="EMBL" id="KE504208">
    <property type="protein sequence ID" value="EPS95386.1"/>
    <property type="molecule type" value="Genomic_DNA"/>
</dbReference>
<feature type="region of interest" description="Disordered" evidence="1">
    <location>
        <begin position="131"/>
        <end position="171"/>
    </location>
</feature>
<feature type="compositionally biased region" description="Basic and acidic residues" evidence="1">
    <location>
        <begin position="22"/>
        <end position="32"/>
    </location>
</feature>
<name>S8DPZ0_FOMSC</name>
<evidence type="ECO:0000256" key="1">
    <source>
        <dbReference type="SAM" id="MobiDB-lite"/>
    </source>
</evidence>